<feature type="transmembrane region" description="Helical" evidence="1">
    <location>
        <begin position="47"/>
        <end position="65"/>
    </location>
</feature>
<feature type="transmembrane region" description="Helical" evidence="1">
    <location>
        <begin position="72"/>
        <end position="91"/>
    </location>
</feature>
<gene>
    <name evidence="2" type="ORF">CJ203_10045</name>
</gene>
<evidence type="ECO:0000313" key="2">
    <source>
        <dbReference type="EMBL" id="PMC63648.1"/>
    </source>
</evidence>
<keyword evidence="3" id="KW-1185">Reference proteome</keyword>
<organism evidence="2 3">
    <name type="scientific">Corynebacterium tuscaniense</name>
    <dbReference type="NCBI Taxonomy" id="302449"/>
    <lineage>
        <taxon>Bacteria</taxon>
        <taxon>Bacillati</taxon>
        <taxon>Actinomycetota</taxon>
        <taxon>Actinomycetes</taxon>
        <taxon>Mycobacteriales</taxon>
        <taxon>Corynebacteriaceae</taxon>
        <taxon>Corynebacterium</taxon>
    </lineage>
</organism>
<keyword evidence="1" id="KW-1133">Transmembrane helix</keyword>
<comment type="caution">
    <text evidence="2">The sequence shown here is derived from an EMBL/GenBank/DDBJ whole genome shotgun (WGS) entry which is preliminary data.</text>
</comment>
<evidence type="ECO:0000256" key="1">
    <source>
        <dbReference type="SAM" id="Phobius"/>
    </source>
</evidence>
<reference evidence="2 3" key="1">
    <citation type="submission" date="2017-09" db="EMBL/GenBank/DDBJ databases">
        <title>Bacterial strain isolated from the female urinary microbiota.</title>
        <authorList>
            <person name="Thomas-White K."/>
            <person name="Kumar N."/>
            <person name="Forster S."/>
            <person name="Putonti C."/>
            <person name="Lawley T."/>
            <person name="Wolfe A.J."/>
        </authorList>
    </citation>
    <scope>NUCLEOTIDE SEQUENCE [LARGE SCALE GENOMIC DNA]</scope>
    <source>
        <strain evidence="2 3">UMB0792</strain>
    </source>
</reference>
<keyword evidence="1" id="KW-0812">Transmembrane</keyword>
<dbReference type="AlphaFoldDB" id="A0A2N6T2T4"/>
<dbReference type="RefSeq" id="WP_034663561.1">
    <property type="nucleotide sequence ID" value="NZ_JBHRZL010000039.1"/>
</dbReference>
<dbReference type="Proteomes" id="UP000235836">
    <property type="component" value="Unassembled WGS sequence"/>
</dbReference>
<sequence length="134" mass="14371">MTVPRKAESDDTETDRSGWQYATPVLMLVAYVLGPWVLIPAFGAEKALVPVLIFLFGTAALAGFVDGWTYRTTFSLPFFAGVGFWLAKVLYFNDGTFLYALGCAATAAIGMFAGQAIGTKFNHADANTVSQARG</sequence>
<name>A0A2N6T2T4_9CORY</name>
<feature type="transmembrane region" description="Helical" evidence="1">
    <location>
        <begin position="21"/>
        <end position="41"/>
    </location>
</feature>
<evidence type="ECO:0000313" key="3">
    <source>
        <dbReference type="Proteomes" id="UP000235836"/>
    </source>
</evidence>
<feature type="transmembrane region" description="Helical" evidence="1">
    <location>
        <begin position="97"/>
        <end position="117"/>
    </location>
</feature>
<keyword evidence="1" id="KW-0472">Membrane</keyword>
<proteinExistence type="predicted"/>
<dbReference type="EMBL" id="PNHG01000020">
    <property type="protein sequence ID" value="PMC63648.1"/>
    <property type="molecule type" value="Genomic_DNA"/>
</dbReference>
<accession>A0A2N6T2T4</accession>
<protein>
    <submittedName>
        <fullName evidence="2">Uncharacterized protein</fullName>
    </submittedName>
</protein>